<proteinExistence type="predicted"/>
<organism evidence="1 2">
    <name type="scientific">Clitoria ternatea</name>
    <name type="common">Butterfly pea</name>
    <dbReference type="NCBI Taxonomy" id="43366"/>
    <lineage>
        <taxon>Eukaryota</taxon>
        <taxon>Viridiplantae</taxon>
        <taxon>Streptophyta</taxon>
        <taxon>Embryophyta</taxon>
        <taxon>Tracheophyta</taxon>
        <taxon>Spermatophyta</taxon>
        <taxon>Magnoliopsida</taxon>
        <taxon>eudicotyledons</taxon>
        <taxon>Gunneridae</taxon>
        <taxon>Pentapetalae</taxon>
        <taxon>rosids</taxon>
        <taxon>fabids</taxon>
        <taxon>Fabales</taxon>
        <taxon>Fabaceae</taxon>
        <taxon>Papilionoideae</taxon>
        <taxon>50 kb inversion clade</taxon>
        <taxon>NPAAA clade</taxon>
        <taxon>indigoferoid/millettioid clade</taxon>
        <taxon>Phaseoleae</taxon>
        <taxon>Clitoria</taxon>
    </lineage>
</organism>
<dbReference type="AlphaFoldDB" id="A0AAN9I847"/>
<dbReference type="EMBL" id="JAYKXN010000008">
    <property type="protein sequence ID" value="KAK7263576.1"/>
    <property type="molecule type" value="Genomic_DNA"/>
</dbReference>
<keyword evidence="2" id="KW-1185">Reference proteome</keyword>
<gene>
    <name evidence="1" type="ORF">RJT34_31168</name>
</gene>
<evidence type="ECO:0000313" key="2">
    <source>
        <dbReference type="Proteomes" id="UP001359559"/>
    </source>
</evidence>
<sequence length="101" mass="11586">MKSALSTVWGYFALASVITLKVRALQKFHPTAFAEGRPDPAPVKQSYANRRHFANRGKLMERRSPSTQTRLLLLERRNIDVPLMEVRFPVHLNTRQNLASN</sequence>
<evidence type="ECO:0000313" key="1">
    <source>
        <dbReference type="EMBL" id="KAK7263576.1"/>
    </source>
</evidence>
<dbReference type="Proteomes" id="UP001359559">
    <property type="component" value="Unassembled WGS sequence"/>
</dbReference>
<protein>
    <submittedName>
        <fullName evidence="1">Uncharacterized protein</fullName>
    </submittedName>
</protein>
<accession>A0AAN9I847</accession>
<reference evidence="1 2" key="1">
    <citation type="submission" date="2024-01" db="EMBL/GenBank/DDBJ databases">
        <title>The genomes of 5 underutilized Papilionoideae crops provide insights into root nodulation and disease resistance.</title>
        <authorList>
            <person name="Yuan L."/>
        </authorList>
    </citation>
    <scope>NUCLEOTIDE SEQUENCE [LARGE SCALE GENOMIC DNA]</scope>
    <source>
        <strain evidence="1">LY-2023</strain>
        <tissue evidence="1">Leaf</tissue>
    </source>
</reference>
<name>A0AAN9I847_CLITE</name>
<comment type="caution">
    <text evidence="1">The sequence shown here is derived from an EMBL/GenBank/DDBJ whole genome shotgun (WGS) entry which is preliminary data.</text>
</comment>